<protein>
    <recommendedName>
        <fullName evidence="1">Amidohydrolase-related domain-containing protein</fullName>
    </recommendedName>
</protein>
<dbReference type="EMBL" id="JALBWM010000094">
    <property type="protein sequence ID" value="MCO1335960.1"/>
    <property type="molecule type" value="Genomic_DNA"/>
</dbReference>
<dbReference type="Gene3D" id="3.20.20.140">
    <property type="entry name" value="Metal-dependent hydrolases"/>
    <property type="match status" value="1"/>
</dbReference>
<reference evidence="2" key="1">
    <citation type="journal article" date="2022" name="Arch. Microbiol.">
        <title>Microbulbifer okhotskensis sp. nov., isolated from a deep bottom sediment of the Okhotsk Sea.</title>
        <authorList>
            <person name="Romanenko L."/>
            <person name="Kurilenko V."/>
            <person name="Otstavnykh N."/>
            <person name="Velansky P."/>
            <person name="Isaeva M."/>
            <person name="Mikhailov V."/>
        </authorList>
    </citation>
    <scope>NUCLEOTIDE SEQUENCE</scope>
    <source>
        <strain evidence="2">OS29</strain>
    </source>
</reference>
<dbReference type="PANTHER" id="PTHR35563">
    <property type="entry name" value="BARREL METAL-DEPENDENT HYDROLASE, PUTATIVE (AFU_ORTHOLOGUE AFUA_1G16240)-RELATED"/>
    <property type="match status" value="1"/>
</dbReference>
<dbReference type="SUPFAM" id="SSF51556">
    <property type="entry name" value="Metallo-dependent hydrolases"/>
    <property type="match status" value="1"/>
</dbReference>
<sequence>MSSLKPLIFDSHFHIINPIFPLFSNQGYLPPPFTVGDYQRKLSNCHLLGGAVVSGSFQKQDQTYLVDALAKLGRHYVGVTQLLAGTPDDTILELHKQGVRALRFNLRRGGSEEVGSIDTLARRVFELAGWHIELYIDSSGLIPLYNQLITQNFH</sequence>
<evidence type="ECO:0000259" key="1">
    <source>
        <dbReference type="Pfam" id="PF04909"/>
    </source>
</evidence>
<keyword evidence="3" id="KW-1185">Reference proteome</keyword>
<dbReference type="PANTHER" id="PTHR35563:SF2">
    <property type="entry name" value="BARREL METAL-DEPENDENT HYDROLASE, PUTATIVE (AFU_ORTHOLOGUE AFUA_1G16240)-RELATED"/>
    <property type="match status" value="1"/>
</dbReference>
<proteinExistence type="predicted"/>
<name>A0A9X2ERA8_9GAMM</name>
<dbReference type="GO" id="GO:0016787">
    <property type="term" value="F:hydrolase activity"/>
    <property type="evidence" value="ECO:0007669"/>
    <property type="project" value="InterPro"/>
</dbReference>
<comment type="caution">
    <text evidence="2">The sequence shown here is derived from an EMBL/GenBank/DDBJ whole genome shotgun (WGS) entry which is preliminary data.</text>
</comment>
<gene>
    <name evidence="2" type="ORF">MO867_16625</name>
</gene>
<evidence type="ECO:0000313" key="3">
    <source>
        <dbReference type="Proteomes" id="UP001139028"/>
    </source>
</evidence>
<dbReference type="RefSeq" id="WP_252471181.1">
    <property type="nucleotide sequence ID" value="NZ_JALBWM010000094.1"/>
</dbReference>
<organism evidence="2 3">
    <name type="scientific">Microbulbifer okhotskensis</name>
    <dbReference type="NCBI Taxonomy" id="2926617"/>
    <lineage>
        <taxon>Bacteria</taxon>
        <taxon>Pseudomonadati</taxon>
        <taxon>Pseudomonadota</taxon>
        <taxon>Gammaproteobacteria</taxon>
        <taxon>Cellvibrionales</taxon>
        <taxon>Microbulbiferaceae</taxon>
        <taxon>Microbulbifer</taxon>
    </lineage>
</organism>
<dbReference type="Proteomes" id="UP001139028">
    <property type="component" value="Unassembled WGS sequence"/>
</dbReference>
<accession>A0A9X2ERA8</accession>
<feature type="domain" description="Amidohydrolase-related" evidence="1">
    <location>
        <begin position="10"/>
        <end position="134"/>
    </location>
</feature>
<evidence type="ECO:0000313" key="2">
    <source>
        <dbReference type="EMBL" id="MCO1335960.1"/>
    </source>
</evidence>
<dbReference type="InterPro" id="IPR006680">
    <property type="entry name" value="Amidohydro-rel"/>
</dbReference>
<dbReference type="Pfam" id="PF04909">
    <property type="entry name" value="Amidohydro_2"/>
    <property type="match status" value="1"/>
</dbReference>
<dbReference type="InterPro" id="IPR032466">
    <property type="entry name" value="Metal_Hydrolase"/>
</dbReference>
<dbReference type="AlphaFoldDB" id="A0A9X2ERA8"/>
<dbReference type="InterPro" id="IPR052358">
    <property type="entry name" value="Aro_Compnd_Degr_Hydrolases"/>
</dbReference>